<comment type="caution">
    <text evidence="12">The sequence shown here is derived from an EMBL/GenBank/DDBJ whole genome shotgun (WGS) entry which is preliminary data.</text>
</comment>
<dbReference type="InterPro" id="IPR050790">
    <property type="entry name" value="ExbB/TolQ_transport"/>
</dbReference>
<evidence type="ECO:0000256" key="5">
    <source>
        <dbReference type="ARBA" id="ARBA00022692"/>
    </source>
</evidence>
<feature type="domain" description="MotA/TolQ/ExbB proton channel" evidence="11">
    <location>
        <begin position="84"/>
        <end position="210"/>
    </location>
</feature>
<comment type="subcellular location">
    <subcellularLocation>
        <location evidence="1">Cell membrane</location>
        <topology evidence="1">Multi-pass membrane protein</topology>
    </subcellularLocation>
    <subcellularLocation>
        <location evidence="9">Membrane</location>
        <topology evidence="9">Multi-pass membrane protein</topology>
    </subcellularLocation>
</comment>
<name>A0ABT8Y4P0_9SPHN</name>
<evidence type="ECO:0000256" key="7">
    <source>
        <dbReference type="ARBA" id="ARBA00023136"/>
    </source>
</evidence>
<feature type="transmembrane region" description="Helical" evidence="10">
    <location>
        <begin position="24"/>
        <end position="46"/>
    </location>
</feature>
<sequence>MNELTVSMNQASISPLALFLHADLVVKIVMAGLLAASLWTWTIIFGRGLSLAGVARKDAAFDADFQKAADMDKFLREKGGLDLPSAKVFQAGIEEWRLSTAGKKMDPEATRARLASAMGTAAATQIDQLSAGLNVLATIGSVCPFVGLFGTVWGIMRSFSDIAASQNTSFGAVAPGIAEALFATALGLFAAIPAVIAYNRMTHRLDRIEAGLNRFADRFHLTLSRELDAEA</sequence>
<proteinExistence type="inferred from homology"/>
<dbReference type="Pfam" id="PF01618">
    <property type="entry name" value="MotA_ExbB"/>
    <property type="match status" value="1"/>
</dbReference>
<keyword evidence="8" id="KW-0131">Cell cycle</keyword>
<feature type="transmembrane region" description="Helical" evidence="10">
    <location>
        <begin position="176"/>
        <end position="198"/>
    </location>
</feature>
<feature type="transmembrane region" description="Helical" evidence="10">
    <location>
        <begin position="135"/>
        <end position="156"/>
    </location>
</feature>
<evidence type="ECO:0000259" key="11">
    <source>
        <dbReference type="Pfam" id="PF01618"/>
    </source>
</evidence>
<evidence type="ECO:0000256" key="10">
    <source>
        <dbReference type="SAM" id="Phobius"/>
    </source>
</evidence>
<keyword evidence="6 10" id="KW-1133">Transmembrane helix</keyword>
<dbReference type="NCBIfam" id="TIGR02796">
    <property type="entry name" value="tolQ"/>
    <property type="match status" value="1"/>
</dbReference>
<accession>A0ABT8Y4P0</accession>
<evidence type="ECO:0000313" key="12">
    <source>
        <dbReference type="EMBL" id="MDO6413290.1"/>
    </source>
</evidence>
<keyword evidence="9" id="KW-0653">Protein transport</keyword>
<dbReference type="EMBL" id="JAUOTP010000001">
    <property type="protein sequence ID" value="MDO6413290.1"/>
    <property type="molecule type" value="Genomic_DNA"/>
</dbReference>
<evidence type="ECO:0000256" key="1">
    <source>
        <dbReference type="ARBA" id="ARBA00004651"/>
    </source>
</evidence>
<comment type="similarity">
    <text evidence="9">Belongs to the exbB/tolQ family.</text>
</comment>
<dbReference type="InterPro" id="IPR002898">
    <property type="entry name" value="MotA_ExbB_proton_chnl"/>
</dbReference>
<evidence type="ECO:0000256" key="3">
    <source>
        <dbReference type="ARBA" id="ARBA00022519"/>
    </source>
</evidence>
<gene>
    <name evidence="12" type="primary">tolQ</name>
    <name evidence="12" type="ORF">Q4F19_02745</name>
</gene>
<dbReference type="RefSeq" id="WP_303539601.1">
    <property type="nucleotide sequence ID" value="NZ_JAUOTP010000001.1"/>
</dbReference>
<reference evidence="12" key="1">
    <citation type="submission" date="2023-07" db="EMBL/GenBank/DDBJ databases">
        <authorList>
            <person name="Kim M."/>
        </authorList>
    </citation>
    <scope>NUCLEOTIDE SEQUENCE</scope>
    <source>
        <strain evidence="12">BIUV-7</strain>
    </source>
</reference>
<keyword evidence="5 10" id="KW-0812">Transmembrane</keyword>
<keyword evidence="4" id="KW-0132">Cell division</keyword>
<protein>
    <submittedName>
        <fullName evidence="12">Protein TolQ</fullName>
    </submittedName>
</protein>
<evidence type="ECO:0000256" key="8">
    <source>
        <dbReference type="ARBA" id="ARBA00023306"/>
    </source>
</evidence>
<organism evidence="12 13">
    <name type="scientific">Sphingomonas natans</name>
    <dbReference type="NCBI Taxonomy" id="3063330"/>
    <lineage>
        <taxon>Bacteria</taxon>
        <taxon>Pseudomonadati</taxon>
        <taxon>Pseudomonadota</taxon>
        <taxon>Alphaproteobacteria</taxon>
        <taxon>Sphingomonadales</taxon>
        <taxon>Sphingomonadaceae</taxon>
        <taxon>Sphingomonas</taxon>
    </lineage>
</organism>
<keyword evidence="7 10" id="KW-0472">Membrane</keyword>
<keyword evidence="2" id="KW-1003">Cell membrane</keyword>
<evidence type="ECO:0000256" key="2">
    <source>
        <dbReference type="ARBA" id="ARBA00022475"/>
    </source>
</evidence>
<evidence type="ECO:0000256" key="4">
    <source>
        <dbReference type="ARBA" id="ARBA00022618"/>
    </source>
</evidence>
<dbReference type="Proteomes" id="UP001169764">
    <property type="component" value="Unassembled WGS sequence"/>
</dbReference>
<dbReference type="InterPro" id="IPR014163">
    <property type="entry name" value="Tol-Pal_TolQ"/>
</dbReference>
<dbReference type="PANTHER" id="PTHR30625:SF3">
    <property type="entry name" value="TOL-PAL SYSTEM PROTEIN TOLQ"/>
    <property type="match status" value="1"/>
</dbReference>
<dbReference type="PANTHER" id="PTHR30625">
    <property type="entry name" value="PROTEIN TOLQ"/>
    <property type="match status" value="1"/>
</dbReference>
<evidence type="ECO:0000256" key="6">
    <source>
        <dbReference type="ARBA" id="ARBA00022989"/>
    </source>
</evidence>
<keyword evidence="3" id="KW-0997">Cell inner membrane</keyword>
<keyword evidence="9" id="KW-0813">Transport</keyword>
<evidence type="ECO:0000313" key="13">
    <source>
        <dbReference type="Proteomes" id="UP001169764"/>
    </source>
</evidence>
<evidence type="ECO:0000256" key="9">
    <source>
        <dbReference type="RuleBase" id="RU004057"/>
    </source>
</evidence>
<keyword evidence="13" id="KW-1185">Reference proteome</keyword>